<feature type="binding site" evidence="8">
    <location>
        <position position="144"/>
    </location>
    <ligand>
        <name>GTP</name>
        <dbReference type="ChEBI" id="CHEBI:37565"/>
    </ligand>
</feature>
<organism evidence="14">
    <name type="scientific">Thermosporothrix sp. COM3</name>
    <dbReference type="NCBI Taxonomy" id="2490863"/>
    <lineage>
        <taxon>Bacteria</taxon>
        <taxon>Bacillati</taxon>
        <taxon>Chloroflexota</taxon>
        <taxon>Ktedonobacteria</taxon>
        <taxon>Ktedonobacterales</taxon>
        <taxon>Thermosporotrichaceae</taxon>
        <taxon>Thermosporothrix</taxon>
    </lineage>
</organism>
<feature type="domain" description="Tubulin/FtsZ 2-layer sandwich" evidence="13">
    <location>
        <begin position="208"/>
        <end position="325"/>
    </location>
</feature>
<feature type="binding site" evidence="8">
    <location>
        <begin position="109"/>
        <end position="111"/>
    </location>
    <ligand>
        <name>GTP</name>
        <dbReference type="ChEBI" id="CHEBI:37565"/>
    </ligand>
</feature>
<dbReference type="GO" id="GO:0032153">
    <property type="term" value="C:cell division site"/>
    <property type="evidence" value="ECO:0007669"/>
    <property type="project" value="UniProtKB-UniRule"/>
</dbReference>
<reference evidence="14" key="1">
    <citation type="submission" date="2018-12" db="EMBL/GenBank/DDBJ databases">
        <title>Novel natural products biosynthetic potential of the class Ktedonobacteria.</title>
        <authorList>
            <person name="Zheng Y."/>
            <person name="Saitou A."/>
            <person name="Wang C.M."/>
            <person name="Toyoda A."/>
            <person name="Minakuchi Y."/>
            <person name="Sekiguchi Y."/>
            <person name="Ueda K."/>
            <person name="Takano H."/>
            <person name="Sakai Y."/>
            <person name="Yokota A."/>
            <person name="Yabe S."/>
        </authorList>
    </citation>
    <scope>NUCLEOTIDE SEQUENCE</scope>
    <source>
        <strain evidence="14">COM3</strain>
    </source>
</reference>
<evidence type="ECO:0000256" key="11">
    <source>
        <dbReference type="SAM" id="MobiDB-lite"/>
    </source>
</evidence>
<evidence type="ECO:0000256" key="2">
    <source>
        <dbReference type="ARBA" id="ARBA00022490"/>
    </source>
</evidence>
<dbReference type="GO" id="GO:0005737">
    <property type="term" value="C:cytoplasm"/>
    <property type="evidence" value="ECO:0007669"/>
    <property type="project" value="UniProtKB-SubCell"/>
</dbReference>
<dbReference type="PROSITE" id="PS01134">
    <property type="entry name" value="FTSZ_1"/>
    <property type="match status" value="1"/>
</dbReference>
<dbReference type="HAMAP" id="MF_00909">
    <property type="entry name" value="FtsZ"/>
    <property type="match status" value="1"/>
</dbReference>
<evidence type="ECO:0000256" key="8">
    <source>
        <dbReference type="HAMAP-Rule" id="MF_00909"/>
    </source>
</evidence>
<proteinExistence type="inferred from homology"/>
<evidence type="ECO:0000256" key="4">
    <source>
        <dbReference type="ARBA" id="ARBA00022741"/>
    </source>
</evidence>
<dbReference type="AlphaFoldDB" id="A0A455SPQ9"/>
<evidence type="ECO:0000256" key="10">
    <source>
        <dbReference type="RuleBase" id="RU000631"/>
    </source>
</evidence>
<keyword evidence="4 8" id="KW-0547">Nucleotide-binding</keyword>
<keyword evidence="5 8" id="KW-0342">GTP-binding</keyword>
<dbReference type="Gene3D" id="3.30.1330.20">
    <property type="entry name" value="Tubulin/FtsZ, C-terminal domain"/>
    <property type="match status" value="1"/>
</dbReference>
<dbReference type="PANTHER" id="PTHR30314:SF3">
    <property type="entry name" value="MITOCHONDRIAL DIVISION PROTEIN FSZA"/>
    <property type="match status" value="1"/>
</dbReference>
<evidence type="ECO:0000256" key="6">
    <source>
        <dbReference type="ARBA" id="ARBA00023210"/>
    </source>
</evidence>
<evidence type="ECO:0000256" key="9">
    <source>
        <dbReference type="NCBIfam" id="TIGR00065"/>
    </source>
</evidence>
<evidence type="ECO:0000259" key="13">
    <source>
        <dbReference type="SMART" id="SM00865"/>
    </source>
</evidence>
<dbReference type="GO" id="GO:0003924">
    <property type="term" value="F:GTPase activity"/>
    <property type="evidence" value="ECO:0007669"/>
    <property type="project" value="UniProtKB-UniRule"/>
</dbReference>
<dbReference type="Pfam" id="PF00091">
    <property type="entry name" value="Tubulin"/>
    <property type="match status" value="1"/>
</dbReference>
<dbReference type="InterPro" id="IPR037103">
    <property type="entry name" value="Tubulin/FtsZ-like_C"/>
</dbReference>
<evidence type="ECO:0000259" key="12">
    <source>
        <dbReference type="SMART" id="SM00864"/>
    </source>
</evidence>
<name>A0A455SPQ9_9CHLR</name>
<dbReference type="SMART" id="SM00864">
    <property type="entry name" value="Tubulin"/>
    <property type="match status" value="1"/>
</dbReference>
<dbReference type="PRINTS" id="PR00423">
    <property type="entry name" value="CELLDVISFTSZ"/>
</dbReference>
<dbReference type="NCBIfam" id="TIGR00065">
    <property type="entry name" value="ftsZ"/>
    <property type="match status" value="1"/>
</dbReference>
<dbReference type="EMBL" id="AP019376">
    <property type="protein sequence ID" value="BBH90413.1"/>
    <property type="molecule type" value="Genomic_DNA"/>
</dbReference>
<accession>A0A455SPQ9</accession>
<dbReference type="InterPro" id="IPR008280">
    <property type="entry name" value="Tub_FtsZ_C"/>
</dbReference>
<keyword evidence="6 8" id="KW-0717">Septation</keyword>
<protein>
    <recommendedName>
        <fullName evidence="8 9">Cell division protein FtsZ</fullName>
    </recommendedName>
</protein>
<dbReference type="SUPFAM" id="SSF55307">
    <property type="entry name" value="Tubulin C-terminal domain-like"/>
    <property type="match status" value="1"/>
</dbReference>
<dbReference type="PROSITE" id="PS01135">
    <property type="entry name" value="FTSZ_2"/>
    <property type="match status" value="1"/>
</dbReference>
<gene>
    <name evidence="8" type="primary">ftsZ</name>
    <name evidence="14" type="ORF">KTC_51640</name>
</gene>
<feature type="compositionally biased region" description="Polar residues" evidence="11">
    <location>
        <begin position="479"/>
        <end position="488"/>
    </location>
</feature>
<comment type="subunit">
    <text evidence="8">Homodimer. Polymerizes to form a dynamic ring structure in a strictly GTP-dependent manner. Interacts directly with several other division proteins.</text>
</comment>
<dbReference type="InterPro" id="IPR020805">
    <property type="entry name" value="Cell_div_FtsZ_CS"/>
</dbReference>
<keyword evidence="3 8" id="KW-0132">Cell division</keyword>
<dbReference type="InterPro" id="IPR024757">
    <property type="entry name" value="FtsZ_C"/>
</dbReference>
<comment type="subcellular location">
    <subcellularLocation>
        <location evidence="8">Cytoplasm</location>
    </subcellularLocation>
    <text evidence="8">Assembles at midcell at the inner surface of the cytoplasmic membrane.</text>
</comment>
<comment type="function">
    <text evidence="8 10">Essential cell division protein that forms a contractile ring structure (Z ring) at the future cell division site. The regulation of the ring assembly controls the timing and the location of cell division. One of the functions of the FtsZ ring is to recruit other cell division proteins to the septum to produce a new cell wall between the dividing cells. Binds GTP and shows GTPase activity.</text>
</comment>
<dbReference type="FunFam" id="3.40.50.1440:FF:000023">
    <property type="entry name" value="Cell division protein FtsZ"/>
    <property type="match status" value="1"/>
</dbReference>
<dbReference type="InterPro" id="IPR018316">
    <property type="entry name" value="Tubulin/FtsZ_2-layer-sand-dom"/>
</dbReference>
<feature type="domain" description="Tubulin/FtsZ GTPase" evidence="12">
    <location>
        <begin position="14"/>
        <end position="206"/>
    </location>
</feature>
<feature type="region of interest" description="Disordered" evidence="11">
    <location>
        <begin position="322"/>
        <end position="404"/>
    </location>
</feature>
<dbReference type="PANTHER" id="PTHR30314">
    <property type="entry name" value="CELL DIVISION PROTEIN FTSZ-RELATED"/>
    <property type="match status" value="1"/>
</dbReference>
<evidence type="ECO:0000256" key="5">
    <source>
        <dbReference type="ARBA" id="ARBA00023134"/>
    </source>
</evidence>
<dbReference type="Gene3D" id="3.40.50.1440">
    <property type="entry name" value="Tubulin/FtsZ, GTPase domain"/>
    <property type="match status" value="1"/>
</dbReference>
<feature type="binding site" evidence="8">
    <location>
        <position position="140"/>
    </location>
    <ligand>
        <name>GTP</name>
        <dbReference type="ChEBI" id="CHEBI:37565"/>
    </ligand>
</feature>
<comment type="similarity">
    <text evidence="1 8 10">Belongs to the FtsZ family.</text>
</comment>
<dbReference type="CDD" id="cd02201">
    <property type="entry name" value="FtsZ_type1"/>
    <property type="match status" value="1"/>
</dbReference>
<evidence type="ECO:0000256" key="7">
    <source>
        <dbReference type="ARBA" id="ARBA00023306"/>
    </source>
</evidence>
<dbReference type="GO" id="GO:0051258">
    <property type="term" value="P:protein polymerization"/>
    <property type="evidence" value="ECO:0007669"/>
    <property type="project" value="UniProtKB-UniRule"/>
</dbReference>
<evidence type="ECO:0000256" key="1">
    <source>
        <dbReference type="ARBA" id="ARBA00009690"/>
    </source>
</evidence>
<dbReference type="InterPro" id="IPR000158">
    <property type="entry name" value="Cell_div_FtsZ"/>
</dbReference>
<keyword evidence="2 8" id="KW-0963">Cytoplasm</keyword>
<dbReference type="GO" id="GO:0043093">
    <property type="term" value="P:FtsZ-dependent cytokinesis"/>
    <property type="evidence" value="ECO:0007669"/>
    <property type="project" value="UniProtKB-UniRule"/>
</dbReference>
<dbReference type="Pfam" id="PF12327">
    <property type="entry name" value="FtsZ_C"/>
    <property type="match status" value="1"/>
</dbReference>
<sequence length="501" mass="52524">MLPLDNQQLEGFAQIRVIGVGGGGSNAVNRMIQANMTGIEFIAINTDAQALLLTEAPQRIHIGEKLTRGLGAGGNPSVGSKAAEENAEDIYEALKGSDMVFITAGMGGGTGTGASPVVAQIARELGALTVGVVTKPFTFEGKKRQLAAEEGIANLKQHVDTLITVPNDRLLHIADKRTPLSEAFKLADDVLRQGIQGISDLITVPGLINLDFADVKTIMSSAGSALMAIGEASGDTRAIDAAQLAIASPLLDIDISGARGVLFNITGGMDMTLFEVNEAADIISQAAHPDANIIFGAVQDPTYDGKVKITVIATGFDTTGARTNHTSSFVMPQSPSRTEGKSSYQQQLAGSASGNSGVNHNAGSSSSPNLYRTPGYAGSTPMTPPPMNSANHPTGPLPTPNSLQTPVPSFSDTGRHRAISPMVPSPHDPDDFVNDDYDHEDEIPGPNPTAEEVPAPNPVARPVQQRGMQRKIRGLNPDLSHTSRNTPSGDVIDIPAFLRKR</sequence>
<evidence type="ECO:0000256" key="3">
    <source>
        <dbReference type="ARBA" id="ARBA00022618"/>
    </source>
</evidence>
<feature type="compositionally biased region" description="Acidic residues" evidence="11">
    <location>
        <begin position="431"/>
        <end position="443"/>
    </location>
</feature>
<dbReference type="InterPro" id="IPR003008">
    <property type="entry name" value="Tubulin_FtsZ_GTPase"/>
</dbReference>
<feature type="binding site" evidence="8">
    <location>
        <position position="188"/>
    </location>
    <ligand>
        <name>GTP</name>
        <dbReference type="ChEBI" id="CHEBI:37565"/>
    </ligand>
</feature>
<dbReference type="InterPro" id="IPR045061">
    <property type="entry name" value="FtsZ/CetZ"/>
</dbReference>
<dbReference type="SUPFAM" id="SSF52490">
    <property type="entry name" value="Tubulin nucleotide-binding domain-like"/>
    <property type="match status" value="1"/>
</dbReference>
<feature type="binding site" evidence="8">
    <location>
        <begin position="22"/>
        <end position="26"/>
    </location>
    <ligand>
        <name>GTP</name>
        <dbReference type="ChEBI" id="CHEBI:37565"/>
    </ligand>
</feature>
<keyword evidence="7 8" id="KW-0131">Cell cycle</keyword>
<dbReference type="GO" id="GO:0005525">
    <property type="term" value="F:GTP binding"/>
    <property type="evidence" value="ECO:0007669"/>
    <property type="project" value="UniProtKB-UniRule"/>
</dbReference>
<evidence type="ECO:0000313" key="14">
    <source>
        <dbReference type="EMBL" id="BBH90413.1"/>
    </source>
</evidence>
<feature type="region of interest" description="Disordered" evidence="11">
    <location>
        <begin position="418"/>
        <end position="501"/>
    </location>
</feature>
<dbReference type="SMART" id="SM00865">
    <property type="entry name" value="Tubulin_C"/>
    <property type="match status" value="1"/>
</dbReference>
<dbReference type="InterPro" id="IPR036525">
    <property type="entry name" value="Tubulin/FtsZ_GTPase_sf"/>
</dbReference>
<dbReference type="GO" id="GO:0000917">
    <property type="term" value="P:division septum assembly"/>
    <property type="evidence" value="ECO:0007669"/>
    <property type="project" value="UniProtKB-KW"/>
</dbReference>
<feature type="compositionally biased region" description="Polar residues" evidence="11">
    <location>
        <begin position="322"/>
        <end position="370"/>
    </location>
</feature>